<comment type="similarity">
    <text evidence="1">Belongs to the short-chain dehydrogenases/reductases (SDR) family.</text>
</comment>
<dbReference type="Proteomes" id="UP001526201">
    <property type="component" value="Unassembled WGS sequence"/>
</dbReference>
<name>A0ABT3CBX1_9MYCO</name>
<dbReference type="PANTHER" id="PTHR42760:SF133">
    <property type="entry name" value="3-OXOACYL-[ACYL-CARRIER-PROTEIN] REDUCTASE"/>
    <property type="match status" value="1"/>
</dbReference>
<dbReference type="RefSeq" id="WP_264067841.1">
    <property type="nucleotide sequence ID" value="NZ_JACKTY010000028.1"/>
</dbReference>
<organism evidence="4 5">
    <name type="scientific">Mycolicibacterium komossense</name>
    <dbReference type="NCBI Taxonomy" id="1779"/>
    <lineage>
        <taxon>Bacteria</taxon>
        <taxon>Bacillati</taxon>
        <taxon>Actinomycetota</taxon>
        <taxon>Actinomycetes</taxon>
        <taxon>Mycobacteriales</taxon>
        <taxon>Mycobacteriaceae</taxon>
        <taxon>Mycolicibacterium</taxon>
    </lineage>
</organism>
<dbReference type="Pfam" id="PF13561">
    <property type="entry name" value="adh_short_C2"/>
    <property type="match status" value="1"/>
</dbReference>
<dbReference type="InterPro" id="IPR002347">
    <property type="entry name" value="SDR_fam"/>
</dbReference>
<evidence type="ECO:0000313" key="4">
    <source>
        <dbReference type="EMBL" id="MCV7226960.1"/>
    </source>
</evidence>
<evidence type="ECO:0000313" key="5">
    <source>
        <dbReference type="Proteomes" id="UP001526201"/>
    </source>
</evidence>
<dbReference type="SUPFAM" id="SSF51735">
    <property type="entry name" value="NAD(P)-binding Rossmann-fold domains"/>
    <property type="match status" value="1"/>
</dbReference>
<dbReference type="EMBL" id="JACKTY010000028">
    <property type="protein sequence ID" value="MCV7226960.1"/>
    <property type="molecule type" value="Genomic_DNA"/>
</dbReference>
<dbReference type="InterPro" id="IPR036291">
    <property type="entry name" value="NAD(P)-bd_dom_sf"/>
</dbReference>
<gene>
    <name evidence="4" type="ORF">H7J73_13070</name>
</gene>
<evidence type="ECO:0000259" key="3">
    <source>
        <dbReference type="SMART" id="SM00822"/>
    </source>
</evidence>
<dbReference type="CDD" id="cd05233">
    <property type="entry name" value="SDR_c"/>
    <property type="match status" value="1"/>
</dbReference>
<evidence type="ECO:0000256" key="2">
    <source>
        <dbReference type="ARBA" id="ARBA00023002"/>
    </source>
</evidence>
<keyword evidence="5" id="KW-1185">Reference proteome</keyword>
<dbReference type="SMART" id="SM00822">
    <property type="entry name" value="PKS_KR"/>
    <property type="match status" value="1"/>
</dbReference>
<dbReference type="PANTHER" id="PTHR42760">
    <property type="entry name" value="SHORT-CHAIN DEHYDROGENASES/REDUCTASES FAMILY MEMBER"/>
    <property type="match status" value="1"/>
</dbReference>
<evidence type="ECO:0000256" key="1">
    <source>
        <dbReference type="ARBA" id="ARBA00006484"/>
    </source>
</evidence>
<accession>A0ABT3CBX1</accession>
<proteinExistence type="inferred from homology"/>
<feature type="domain" description="Ketoreductase" evidence="3">
    <location>
        <begin position="8"/>
        <end position="181"/>
    </location>
</feature>
<dbReference type="InterPro" id="IPR020904">
    <property type="entry name" value="Sc_DH/Rdtase_CS"/>
</dbReference>
<comment type="caution">
    <text evidence="4">The sequence shown here is derived from an EMBL/GenBank/DDBJ whole genome shotgun (WGS) entry which is preliminary data.</text>
</comment>
<protein>
    <submittedName>
        <fullName evidence="4">SDR family oxidoreductase</fullName>
    </submittedName>
</protein>
<sequence length="261" mass="26322">MFPAMVLPVTIVTGASSGIGAATAHLLAQRGHAVALLARDEVALREVAAALPDGSTSLVRPCDVTDPEQVTAAVGAVVDELGTPFGLINAAGVCAPGPLSDITTDSWHTTLAVNLTGTFLMCQAVVAARRASTEVGSIVNLGSEAASIGMPHYSAYCASKAGVLGLTRALAAELAPRVRVNALCPGPVDTPMLRSELALSDDLDQAYKAEIARVPLRAIASAAEVGDAAVWLLHAGTATGTALALDGGTTVACYGAAPHQH</sequence>
<dbReference type="InterPro" id="IPR057326">
    <property type="entry name" value="KR_dom"/>
</dbReference>
<dbReference type="PRINTS" id="PR00081">
    <property type="entry name" value="GDHRDH"/>
</dbReference>
<reference evidence="4 5" key="1">
    <citation type="journal article" date="2022" name="BMC Genomics">
        <title>Comparative genome analysis of mycobacteria focusing on tRNA and non-coding RNA.</title>
        <authorList>
            <person name="Behra P.R.K."/>
            <person name="Pettersson B.M.F."/>
            <person name="Ramesh M."/>
            <person name="Das S."/>
            <person name="Dasgupta S."/>
            <person name="Kirsebom L.A."/>
        </authorList>
    </citation>
    <scope>NUCLEOTIDE SEQUENCE [LARGE SCALE GENOMIC DNA]</scope>
    <source>
        <strain evidence="4 5">DSM 44078</strain>
    </source>
</reference>
<keyword evidence="2" id="KW-0560">Oxidoreductase</keyword>
<dbReference type="PROSITE" id="PS00061">
    <property type="entry name" value="ADH_SHORT"/>
    <property type="match status" value="1"/>
</dbReference>
<dbReference type="PRINTS" id="PR00080">
    <property type="entry name" value="SDRFAMILY"/>
</dbReference>
<dbReference type="Gene3D" id="3.40.50.720">
    <property type="entry name" value="NAD(P)-binding Rossmann-like Domain"/>
    <property type="match status" value="1"/>
</dbReference>